<dbReference type="AlphaFoldDB" id="A0AAW2XSZ4"/>
<sequence>MSIPLLIALSLIILVFLLSRRRRNSPAGRKLRHPPGPPGLPFFGNLLQYDHSNLHLRLAKLSDKYGPLMSMTLVGKPMIIISSARVAKEALKHNDLAFSSRPSFICSRKLTYNNRGIAFSPYTEYWREMRKMVVLRLFTLKQVNSFRPAREEEVSRMVKEISRRANAQQPVNINETALTLSSSMISRFALGKRYGEEGGSEKRRFDRLLEKLQELTLQIFVGDFFPWLGWIDNLCGRVARLEKGFKDLDSFYEEVIAEHLSPNRPESMNGDILDLLIQLREDSSSSVQIDWDHVKGVLMDIFVAGTDTTAATITWAMTALIKKPQILNKVQQEIRSLLGKKDSVAEDDIHKLPYFKAVVKETLRLFPPAPLSVPRLTTKANVIDGYEIEPDTIVYVNVWTIGRDPKFWDNPDEFLPERFLNSSVDFKGQDFGFLPFGSGRRVCPGMALGIAEVEVALANLLYLFNWDLPVGMVEDDVDLDSLPGVVTHKKHALCLMAKSYL</sequence>
<dbReference type="PRINTS" id="PR00463">
    <property type="entry name" value="EP450I"/>
</dbReference>
<feature type="binding site" description="axial binding residue" evidence="12">
    <location>
        <position position="443"/>
    </location>
    <ligand>
        <name>heme</name>
        <dbReference type="ChEBI" id="CHEBI:30413"/>
    </ligand>
    <ligandPart>
        <name>Fe</name>
        <dbReference type="ChEBI" id="CHEBI:18248"/>
    </ligandPart>
</feature>
<dbReference type="PRINTS" id="PR00385">
    <property type="entry name" value="P450"/>
</dbReference>
<accession>A0AAW2XSZ4</accession>
<feature type="signal peptide" evidence="14">
    <location>
        <begin position="1"/>
        <end position="19"/>
    </location>
</feature>
<keyword evidence="4 12" id="KW-0349">Heme</keyword>
<dbReference type="PANTHER" id="PTHR47955:SF22">
    <property type="entry name" value="CYTOCHROME P450 83B1-LIKE"/>
    <property type="match status" value="1"/>
</dbReference>
<comment type="cofactor">
    <cofactor evidence="1 12">
        <name>heme</name>
        <dbReference type="ChEBI" id="CHEBI:30413"/>
    </cofactor>
</comment>
<dbReference type="Gene3D" id="1.10.630.10">
    <property type="entry name" value="Cytochrome P450"/>
    <property type="match status" value="1"/>
</dbReference>
<evidence type="ECO:0000256" key="4">
    <source>
        <dbReference type="ARBA" id="ARBA00022617"/>
    </source>
</evidence>
<evidence type="ECO:0000256" key="11">
    <source>
        <dbReference type="ARBA" id="ARBA00023136"/>
    </source>
</evidence>
<gene>
    <name evidence="15" type="ORF">Slati_1026800</name>
</gene>
<feature type="chain" id="PRO_5043811460" evidence="14">
    <location>
        <begin position="20"/>
        <end position="501"/>
    </location>
</feature>
<evidence type="ECO:0000256" key="13">
    <source>
        <dbReference type="RuleBase" id="RU000461"/>
    </source>
</evidence>
<keyword evidence="10 13" id="KW-0503">Monooxygenase</keyword>
<dbReference type="InterPro" id="IPR002401">
    <property type="entry name" value="Cyt_P450_E_grp-I"/>
</dbReference>
<organism evidence="15">
    <name type="scientific">Sesamum latifolium</name>
    <dbReference type="NCBI Taxonomy" id="2727402"/>
    <lineage>
        <taxon>Eukaryota</taxon>
        <taxon>Viridiplantae</taxon>
        <taxon>Streptophyta</taxon>
        <taxon>Embryophyta</taxon>
        <taxon>Tracheophyta</taxon>
        <taxon>Spermatophyta</taxon>
        <taxon>Magnoliopsida</taxon>
        <taxon>eudicotyledons</taxon>
        <taxon>Gunneridae</taxon>
        <taxon>Pentapetalae</taxon>
        <taxon>asterids</taxon>
        <taxon>lamiids</taxon>
        <taxon>Lamiales</taxon>
        <taxon>Pedaliaceae</taxon>
        <taxon>Sesamum</taxon>
    </lineage>
</organism>
<dbReference type="Pfam" id="PF00067">
    <property type="entry name" value="p450"/>
    <property type="match status" value="1"/>
</dbReference>
<evidence type="ECO:0000256" key="8">
    <source>
        <dbReference type="ARBA" id="ARBA00023002"/>
    </source>
</evidence>
<comment type="similarity">
    <text evidence="3 13">Belongs to the cytochrome P450 family.</text>
</comment>
<reference evidence="15" key="2">
    <citation type="journal article" date="2024" name="Plant">
        <title>Genomic evolution and insights into agronomic trait innovations of Sesamum species.</title>
        <authorList>
            <person name="Miao H."/>
            <person name="Wang L."/>
            <person name="Qu L."/>
            <person name="Liu H."/>
            <person name="Sun Y."/>
            <person name="Le M."/>
            <person name="Wang Q."/>
            <person name="Wei S."/>
            <person name="Zheng Y."/>
            <person name="Lin W."/>
            <person name="Duan Y."/>
            <person name="Cao H."/>
            <person name="Xiong S."/>
            <person name="Wang X."/>
            <person name="Wei L."/>
            <person name="Li C."/>
            <person name="Ma Q."/>
            <person name="Ju M."/>
            <person name="Zhao R."/>
            <person name="Li G."/>
            <person name="Mu C."/>
            <person name="Tian Q."/>
            <person name="Mei H."/>
            <person name="Zhang T."/>
            <person name="Gao T."/>
            <person name="Zhang H."/>
        </authorList>
    </citation>
    <scope>NUCLEOTIDE SEQUENCE</scope>
    <source>
        <strain evidence="15">KEN1</strain>
    </source>
</reference>
<evidence type="ECO:0000256" key="14">
    <source>
        <dbReference type="SAM" id="SignalP"/>
    </source>
</evidence>
<keyword evidence="8 13" id="KW-0560">Oxidoreductase</keyword>
<keyword evidence="9 12" id="KW-0408">Iron</keyword>
<evidence type="ECO:0000256" key="3">
    <source>
        <dbReference type="ARBA" id="ARBA00010617"/>
    </source>
</evidence>
<dbReference type="GO" id="GO:0016705">
    <property type="term" value="F:oxidoreductase activity, acting on paired donors, with incorporation or reduction of molecular oxygen"/>
    <property type="evidence" value="ECO:0007669"/>
    <property type="project" value="InterPro"/>
</dbReference>
<keyword evidence="14" id="KW-0732">Signal</keyword>
<evidence type="ECO:0000256" key="5">
    <source>
        <dbReference type="ARBA" id="ARBA00022692"/>
    </source>
</evidence>
<evidence type="ECO:0000256" key="1">
    <source>
        <dbReference type="ARBA" id="ARBA00001971"/>
    </source>
</evidence>
<keyword evidence="5" id="KW-0812">Transmembrane</keyword>
<comment type="caution">
    <text evidence="15">The sequence shown here is derived from an EMBL/GenBank/DDBJ whole genome shotgun (WGS) entry which is preliminary data.</text>
</comment>
<reference evidence="15" key="1">
    <citation type="submission" date="2020-06" db="EMBL/GenBank/DDBJ databases">
        <authorList>
            <person name="Li T."/>
            <person name="Hu X."/>
            <person name="Zhang T."/>
            <person name="Song X."/>
            <person name="Zhang H."/>
            <person name="Dai N."/>
            <person name="Sheng W."/>
            <person name="Hou X."/>
            <person name="Wei L."/>
        </authorList>
    </citation>
    <scope>NUCLEOTIDE SEQUENCE</scope>
    <source>
        <strain evidence="15">KEN1</strain>
        <tissue evidence="15">Leaf</tissue>
    </source>
</reference>
<dbReference type="GO" id="GO:0016020">
    <property type="term" value="C:membrane"/>
    <property type="evidence" value="ECO:0007669"/>
    <property type="project" value="UniProtKB-SubCell"/>
</dbReference>
<name>A0AAW2XSZ4_9LAMI</name>
<evidence type="ECO:0000256" key="10">
    <source>
        <dbReference type="ARBA" id="ARBA00023033"/>
    </source>
</evidence>
<dbReference type="GO" id="GO:0020037">
    <property type="term" value="F:heme binding"/>
    <property type="evidence" value="ECO:0007669"/>
    <property type="project" value="InterPro"/>
</dbReference>
<comment type="subcellular location">
    <subcellularLocation>
        <location evidence="2">Membrane</location>
        <topology evidence="2">Single-pass membrane protein</topology>
    </subcellularLocation>
</comment>
<dbReference type="FunFam" id="1.10.630.10:FF:000011">
    <property type="entry name" value="Cytochrome P450 83B1"/>
    <property type="match status" value="1"/>
</dbReference>
<dbReference type="InterPro" id="IPR001128">
    <property type="entry name" value="Cyt_P450"/>
</dbReference>
<evidence type="ECO:0000256" key="7">
    <source>
        <dbReference type="ARBA" id="ARBA00022989"/>
    </source>
</evidence>
<evidence type="ECO:0000256" key="9">
    <source>
        <dbReference type="ARBA" id="ARBA00023004"/>
    </source>
</evidence>
<keyword evidence="6 12" id="KW-0479">Metal-binding</keyword>
<dbReference type="CDD" id="cd11072">
    <property type="entry name" value="CYP71-like"/>
    <property type="match status" value="1"/>
</dbReference>
<dbReference type="PANTHER" id="PTHR47955">
    <property type="entry name" value="CYTOCHROME P450 FAMILY 71 PROTEIN"/>
    <property type="match status" value="1"/>
</dbReference>
<evidence type="ECO:0000256" key="6">
    <source>
        <dbReference type="ARBA" id="ARBA00022723"/>
    </source>
</evidence>
<dbReference type="InterPro" id="IPR036396">
    <property type="entry name" value="Cyt_P450_sf"/>
</dbReference>
<evidence type="ECO:0000313" key="15">
    <source>
        <dbReference type="EMBL" id="KAL0456876.1"/>
    </source>
</evidence>
<keyword evidence="11" id="KW-0472">Membrane</keyword>
<dbReference type="PROSITE" id="PS00086">
    <property type="entry name" value="CYTOCHROME_P450"/>
    <property type="match status" value="1"/>
</dbReference>
<dbReference type="GO" id="GO:0004497">
    <property type="term" value="F:monooxygenase activity"/>
    <property type="evidence" value="ECO:0007669"/>
    <property type="project" value="UniProtKB-KW"/>
</dbReference>
<dbReference type="InterPro" id="IPR017972">
    <property type="entry name" value="Cyt_P450_CS"/>
</dbReference>
<proteinExistence type="inferred from homology"/>
<protein>
    <submittedName>
        <fullName evidence="15">Cytochrome</fullName>
    </submittedName>
</protein>
<evidence type="ECO:0000256" key="12">
    <source>
        <dbReference type="PIRSR" id="PIRSR602401-1"/>
    </source>
</evidence>
<dbReference type="EMBL" id="JACGWN010000003">
    <property type="protein sequence ID" value="KAL0456876.1"/>
    <property type="molecule type" value="Genomic_DNA"/>
</dbReference>
<evidence type="ECO:0000256" key="2">
    <source>
        <dbReference type="ARBA" id="ARBA00004167"/>
    </source>
</evidence>
<keyword evidence="7" id="KW-1133">Transmembrane helix</keyword>
<dbReference type="SUPFAM" id="SSF48264">
    <property type="entry name" value="Cytochrome P450"/>
    <property type="match status" value="1"/>
</dbReference>
<dbReference type="GO" id="GO:0005506">
    <property type="term" value="F:iron ion binding"/>
    <property type="evidence" value="ECO:0007669"/>
    <property type="project" value="InterPro"/>
</dbReference>